<feature type="region of interest" description="Disordered" evidence="1">
    <location>
        <begin position="1"/>
        <end position="27"/>
    </location>
</feature>
<organism evidence="2">
    <name type="scientific">Anguilla anguilla</name>
    <name type="common">European freshwater eel</name>
    <name type="synonym">Muraena anguilla</name>
    <dbReference type="NCBI Taxonomy" id="7936"/>
    <lineage>
        <taxon>Eukaryota</taxon>
        <taxon>Metazoa</taxon>
        <taxon>Chordata</taxon>
        <taxon>Craniata</taxon>
        <taxon>Vertebrata</taxon>
        <taxon>Euteleostomi</taxon>
        <taxon>Actinopterygii</taxon>
        <taxon>Neopterygii</taxon>
        <taxon>Teleostei</taxon>
        <taxon>Anguilliformes</taxon>
        <taxon>Anguillidae</taxon>
        <taxon>Anguilla</taxon>
    </lineage>
</organism>
<sequence>MVKYPSTPWPRGQSVVSSTQGGISLDYGSIKVPRRNTVPR</sequence>
<name>A0A0E9TIV2_ANGAN</name>
<reference evidence="2" key="1">
    <citation type="submission" date="2014-11" db="EMBL/GenBank/DDBJ databases">
        <authorList>
            <person name="Amaro Gonzalez C."/>
        </authorList>
    </citation>
    <scope>NUCLEOTIDE SEQUENCE</scope>
</reference>
<reference evidence="2" key="2">
    <citation type="journal article" date="2015" name="Fish Shellfish Immunol.">
        <title>Early steps in the European eel (Anguilla anguilla)-Vibrio vulnificus interaction in the gills: Role of the RtxA13 toxin.</title>
        <authorList>
            <person name="Callol A."/>
            <person name="Pajuelo D."/>
            <person name="Ebbesson L."/>
            <person name="Teles M."/>
            <person name="MacKenzie S."/>
            <person name="Amaro C."/>
        </authorList>
    </citation>
    <scope>NUCLEOTIDE SEQUENCE</scope>
</reference>
<evidence type="ECO:0000313" key="2">
    <source>
        <dbReference type="EMBL" id="JAH53521.1"/>
    </source>
</evidence>
<proteinExistence type="predicted"/>
<protein>
    <submittedName>
        <fullName evidence="2">Uncharacterized protein</fullName>
    </submittedName>
</protein>
<dbReference type="AlphaFoldDB" id="A0A0E9TIV2"/>
<evidence type="ECO:0000256" key="1">
    <source>
        <dbReference type="SAM" id="MobiDB-lite"/>
    </source>
</evidence>
<dbReference type="EMBL" id="GBXM01055056">
    <property type="protein sequence ID" value="JAH53521.1"/>
    <property type="molecule type" value="Transcribed_RNA"/>
</dbReference>
<accession>A0A0E9TIV2</accession>